<sequence>PTHDPFTGGNRYVPAAAGYVPPAAVVVNRKANGAAVVAKLAEFNALLAQDAATAGLAAGPADMALIAELAALGGPAPAPVSEAAYGALLRVARTWPAARRFPALDLLRLAAADSPVPATFRCPDGSGLVAVVGEASGLFALAESGANEVNAMMGARALANACATAEGAAAVWAARRDVLAGLDGAWAAATNKNLATALATVYLNLAILAAQKGDDDDGLAILSAASRFLACTDNPDAQLRLVNVFGVLAAKFQLCKDSARVLGDETIVILGIQGKTDAVKQAAKDVGALLTAQ</sequence>
<dbReference type="Proteomes" id="UP001140087">
    <property type="component" value="Unassembled WGS sequence"/>
</dbReference>
<evidence type="ECO:0000313" key="2">
    <source>
        <dbReference type="Proteomes" id="UP001140087"/>
    </source>
</evidence>
<organism evidence="1 2">
    <name type="scientific">Coemansia helicoidea</name>
    <dbReference type="NCBI Taxonomy" id="1286919"/>
    <lineage>
        <taxon>Eukaryota</taxon>
        <taxon>Fungi</taxon>
        <taxon>Fungi incertae sedis</taxon>
        <taxon>Zoopagomycota</taxon>
        <taxon>Kickxellomycotina</taxon>
        <taxon>Kickxellomycetes</taxon>
        <taxon>Kickxellales</taxon>
        <taxon>Kickxellaceae</taxon>
        <taxon>Coemansia</taxon>
    </lineage>
</organism>
<proteinExistence type="predicted"/>
<gene>
    <name evidence="1" type="primary">lub1</name>
    <name evidence="1" type="ORF">H4R21_001794</name>
</gene>
<feature type="non-terminal residue" evidence="1">
    <location>
        <position position="1"/>
    </location>
</feature>
<reference evidence="1" key="1">
    <citation type="submission" date="2022-07" db="EMBL/GenBank/DDBJ databases">
        <title>Phylogenomic reconstructions and comparative analyses of Kickxellomycotina fungi.</title>
        <authorList>
            <person name="Reynolds N.K."/>
            <person name="Stajich J.E."/>
            <person name="Barry K."/>
            <person name="Grigoriev I.V."/>
            <person name="Crous P."/>
            <person name="Smith M.E."/>
        </authorList>
    </citation>
    <scope>NUCLEOTIDE SEQUENCE</scope>
    <source>
        <strain evidence="1">BCRC 34780</strain>
    </source>
</reference>
<dbReference type="EMBL" id="JANBUN010000402">
    <property type="protein sequence ID" value="KAJ2804051.1"/>
    <property type="molecule type" value="Genomic_DNA"/>
</dbReference>
<name>A0ACC1LAW8_9FUNG</name>
<protein>
    <submittedName>
        <fullName evidence="1">WD repeat protein Lub1</fullName>
    </submittedName>
</protein>
<comment type="caution">
    <text evidence="1">The sequence shown here is derived from an EMBL/GenBank/DDBJ whole genome shotgun (WGS) entry which is preliminary data.</text>
</comment>
<evidence type="ECO:0000313" key="1">
    <source>
        <dbReference type="EMBL" id="KAJ2804051.1"/>
    </source>
</evidence>
<accession>A0ACC1LAW8</accession>
<keyword evidence="2" id="KW-1185">Reference proteome</keyword>